<proteinExistence type="predicted"/>
<dbReference type="Gene3D" id="3.40.1440.10">
    <property type="entry name" value="GIY-YIG endonuclease"/>
    <property type="match status" value="1"/>
</dbReference>
<evidence type="ECO:0000313" key="1">
    <source>
        <dbReference type="EMBL" id="CUP74806.1"/>
    </source>
</evidence>
<dbReference type="AlphaFoldDB" id="A0A174QSQ6"/>
<name>A0A174QSQ6_9CLOT</name>
<dbReference type="RefSeq" id="WP_055206692.1">
    <property type="nucleotide sequence ID" value="NZ_CZBO01000001.1"/>
</dbReference>
<accession>A0A174QSQ6</accession>
<dbReference type="EMBL" id="CZBO01000001">
    <property type="protein sequence ID" value="CUP74806.1"/>
    <property type="molecule type" value="Genomic_DNA"/>
</dbReference>
<evidence type="ECO:0008006" key="3">
    <source>
        <dbReference type="Google" id="ProtNLM"/>
    </source>
</evidence>
<protein>
    <recommendedName>
        <fullName evidence="3">GIY-YIG domain-containing protein</fullName>
    </recommendedName>
</protein>
<sequence length="140" mass="17258">MTKEERRQYNQWYYKAKKDKWKQYNKRKSGNFVYYFKVKKKVLYVGNTTNLNRFNHHFCCNQKLLEEILDKDYKIYVADLGDLKDFERYYIEKCLIKELNPVLNVLQKNSDYSISNKSIESERKIELKEIAKTLEWEVWE</sequence>
<dbReference type="SUPFAM" id="SSF82771">
    <property type="entry name" value="GIY-YIG endonuclease"/>
    <property type="match status" value="1"/>
</dbReference>
<organism evidence="1 2">
    <name type="scientific">Clostridium baratii</name>
    <dbReference type="NCBI Taxonomy" id="1561"/>
    <lineage>
        <taxon>Bacteria</taxon>
        <taxon>Bacillati</taxon>
        <taxon>Bacillota</taxon>
        <taxon>Clostridia</taxon>
        <taxon>Eubacteriales</taxon>
        <taxon>Clostridiaceae</taxon>
        <taxon>Clostridium</taxon>
    </lineage>
</organism>
<dbReference type="InterPro" id="IPR035901">
    <property type="entry name" value="GIY-YIG_endonuc_sf"/>
</dbReference>
<dbReference type="Proteomes" id="UP000095563">
    <property type="component" value="Unassembled WGS sequence"/>
</dbReference>
<gene>
    <name evidence="1" type="ORF">ERS852568_00646</name>
</gene>
<evidence type="ECO:0000313" key="2">
    <source>
        <dbReference type="Proteomes" id="UP000095563"/>
    </source>
</evidence>
<reference evidence="1 2" key="1">
    <citation type="submission" date="2015-09" db="EMBL/GenBank/DDBJ databases">
        <authorList>
            <consortium name="Pathogen Informatics"/>
        </authorList>
    </citation>
    <scope>NUCLEOTIDE SEQUENCE [LARGE SCALE GENOMIC DNA]</scope>
    <source>
        <strain evidence="1 2">2789STDY5834956</strain>
    </source>
</reference>